<proteinExistence type="predicted"/>
<organism evidence="2 3">
    <name type="scientific">Nakamurella endophytica</name>
    <dbReference type="NCBI Taxonomy" id="1748367"/>
    <lineage>
        <taxon>Bacteria</taxon>
        <taxon>Bacillati</taxon>
        <taxon>Actinomycetota</taxon>
        <taxon>Actinomycetes</taxon>
        <taxon>Nakamurellales</taxon>
        <taxon>Nakamurellaceae</taxon>
        <taxon>Nakamurella</taxon>
    </lineage>
</organism>
<dbReference type="InterPro" id="IPR050471">
    <property type="entry name" value="AB_hydrolase"/>
</dbReference>
<protein>
    <submittedName>
        <fullName evidence="2">Alpha/beta hydrolase</fullName>
    </submittedName>
</protein>
<dbReference type="PANTHER" id="PTHR43433:SF4">
    <property type="entry name" value="NON-HEME CHLOROPEROXIDASE-RELATED"/>
    <property type="match status" value="1"/>
</dbReference>
<dbReference type="Pfam" id="PF12697">
    <property type="entry name" value="Abhydrolase_6"/>
    <property type="match status" value="1"/>
</dbReference>
<dbReference type="RefSeq" id="WP_188940547.1">
    <property type="nucleotide sequence ID" value="NZ_BMNA01000002.1"/>
</dbReference>
<evidence type="ECO:0000313" key="2">
    <source>
        <dbReference type="EMBL" id="GGL93521.1"/>
    </source>
</evidence>
<keyword evidence="2" id="KW-0378">Hydrolase</keyword>
<dbReference type="EMBL" id="BMNA01000002">
    <property type="protein sequence ID" value="GGL93521.1"/>
    <property type="molecule type" value="Genomic_DNA"/>
</dbReference>
<dbReference type="InterPro" id="IPR029058">
    <property type="entry name" value="AB_hydrolase_fold"/>
</dbReference>
<comment type="caution">
    <text evidence="2">The sequence shown here is derived from an EMBL/GenBank/DDBJ whole genome shotgun (WGS) entry which is preliminary data.</text>
</comment>
<dbReference type="AlphaFoldDB" id="A0A917WD59"/>
<dbReference type="Proteomes" id="UP000655208">
    <property type="component" value="Unassembled WGS sequence"/>
</dbReference>
<accession>A0A917WD59</accession>
<keyword evidence="3" id="KW-1185">Reference proteome</keyword>
<sequence>MTYVTVAGLRTWHEVTGDGPPVVLLHGAFAGASSWGAQTPALAEAGYRVHVPERRGHAHTPDVEGPLTYQLMADDTVAYLETVVGQRAHLVGWSDGAVVALLVARARPDLVDRMVLVGQYYNSAGKVPGGLTEALLAGGGDALAFLRQAYDEVSPDGPDHFTVVFDKTVHMIATEPELDLATLRSVTVPTLVLQGDRDEVTVAHSTAVVEAMPDARLAVLPGTHALPVESPGTVNPVLLQFLGGGPPAPFF</sequence>
<feature type="domain" description="AB hydrolase-1" evidence="1">
    <location>
        <begin position="22"/>
        <end position="234"/>
    </location>
</feature>
<evidence type="ECO:0000259" key="1">
    <source>
        <dbReference type="Pfam" id="PF12697"/>
    </source>
</evidence>
<reference evidence="2" key="1">
    <citation type="journal article" date="2014" name="Int. J. Syst. Evol. Microbiol.">
        <title>Complete genome sequence of Corynebacterium casei LMG S-19264T (=DSM 44701T), isolated from a smear-ripened cheese.</title>
        <authorList>
            <consortium name="US DOE Joint Genome Institute (JGI-PGF)"/>
            <person name="Walter F."/>
            <person name="Albersmeier A."/>
            <person name="Kalinowski J."/>
            <person name="Ruckert C."/>
        </authorList>
    </citation>
    <scope>NUCLEOTIDE SEQUENCE</scope>
    <source>
        <strain evidence="2">CGMCC 4.7308</strain>
    </source>
</reference>
<dbReference type="PANTHER" id="PTHR43433">
    <property type="entry name" value="HYDROLASE, ALPHA/BETA FOLD FAMILY PROTEIN"/>
    <property type="match status" value="1"/>
</dbReference>
<reference evidence="2" key="2">
    <citation type="submission" date="2020-09" db="EMBL/GenBank/DDBJ databases">
        <authorList>
            <person name="Sun Q."/>
            <person name="Zhou Y."/>
        </authorList>
    </citation>
    <scope>NUCLEOTIDE SEQUENCE</scope>
    <source>
        <strain evidence="2">CGMCC 4.7308</strain>
    </source>
</reference>
<dbReference type="GO" id="GO:0016787">
    <property type="term" value="F:hydrolase activity"/>
    <property type="evidence" value="ECO:0007669"/>
    <property type="project" value="UniProtKB-KW"/>
</dbReference>
<dbReference type="SUPFAM" id="SSF53474">
    <property type="entry name" value="alpha/beta-Hydrolases"/>
    <property type="match status" value="1"/>
</dbReference>
<dbReference type="Gene3D" id="3.40.50.1820">
    <property type="entry name" value="alpha/beta hydrolase"/>
    <property type="match status" value="1"/>
</dbReference>
<dbReference type="InterPro" id="IPR000073">
    <property type="entry name" value="AB_hydrolase_1"/>
</dbReference>
<evidence type="ECO:0000313" key="3">
    <source>
        <dbReference type="Proteomes" id="UP000655208"/>
    </source>
</evidence>
<name>A0A917WD59_9ACTN</name>
<gene>
    <name evidence="2" type="ORF">GCM10011594_11720</name>
</gene>